<dbReference type="Pfam" id="PF19300">
    <property type="entry name" value="BPD_transp_1_N"/>
    <property type="match status" value="1"/>
</dbReference>
<feature type="transmembrane region" description="Helical" evidence="7">
    <location>
        <begin position="140"/>
        <end position="165"/>
    </location>
</feature>
<keyword evidence="6 7" id="KW-0472">Membrane</keyword>
<dbReference type="Pfam" id="PF00528">
    <property type="entry name" value="BPD_transp_1"/>
    <property type="match status" value="1"/>
</dbReference>
<dbReference type="HOGENOM" id="CLU_036879_0_3_2"/>
<protein>
    <submittedName>
        <fullName evidence="9">Binding-protein-dependent transport systems inner membrane component</fullName>
    </submittedName>
</protein>
<dbReference type="PANTHER" id="PTHR43163">
    <property type="entry name" value="DIPEPTIDE TRANSPORT SYSTEM PERMEASE PROTEIN DPPB-RELATED"/>
    <property type="match status" value="1"/>
</dbReference>
<dbReference type="RefSeq" id="WP_012186368.1">
    <property type="nucleotide sequence ID" value="NC_009954.1"/>
</dbReference>
<comment type="similarity">
    <text evidence="7">Belongs to the binding-protein-dependent transport system permease family.</text>
</comment>
<keyword evidence="2 7" id="KW-0813">Transport</keyword>
<dbReference type="eggNOG" id="arCOG00751">
    <property type="taxonomic scope" value="Archaea"/>
</dbReference>
<keyword evidence="5 7" id="KW-1133">Transmembrane helix</keyword>
<name>A8M8T0_CALMQ</name>
<dbReference type="SUPFAM" id="SSF161098">
    <property type="entry name" value="MetI-like"/>
    <property type="match status" value="1"/>
</dbReference>
<evidence type="ECO:0000259" key="8">
    <source>
        <dbReference type="PROSITE" id="PS50928"/>
    </source>
</evidence>
<dbReference type="GO" id="GO:0055085">
    <property type="term" value="P:transmembrane transport"/>
    <property type="evidence" value="ECO:0007669"/>
    <property type="project" value="InterPro"/>
</dbReference>
<dbReference type="Gene3D" id="1.10.3720.10">
    <property type="entry name" value="MetI-like"/>
    <property type="match status" value="1"/>
</dbReference>
<dbReference type="STRING" id="397948.Cmaq_1323"/>
<feature type="transmembrane region" description="Helical" evidence="7">
    <location>
        <begin position="12"/>
        <end position="34"/>
    </location>
</feature>
<gene>
    <name evidence="9" type="ordered locus">Cmaq_1323</name>
</gene>
<dbReference type="PROSITE" id="PS50928">
    <property type="entry name" value="ABC_TM1"/>
    <property type="match status" value="1"/>
</dbReference>
<evidence type="ECO:0000256" key="5">
    <source>
        <dbReference type="ARBA" id="ARBA00022989"/>
    </source>
</evidence>
<keyword evidence="4 7" id="KW-0812">Transmembrane</keyword>
<evidence type="ECO:0000256" key="7">
    <source>
        <dbReference type="RuleBase" id="RU363032"/>
    </source>
</evidence>
<dbReference type="GO" id="GO:0005886">
    <property type="term" value="C:plasma membrane"/>
    <property type="evidence" value="ECO:0007669"/>
    <property type="project" value="UniProtKB-SubCell"/>
</dbReference>
<organism evidence="9 10">
    <name type="scientific">Caldivirga maquilingensis (strain ATCC 700844 / DSM 13496 / JCM 10307 / IC-167)</name>
    <dbReference type="NCBI Taxonomy" id="397948"/>
    <lineage>
        <taxon>Archaea</taxon>
        <taxon>Thermoproteota</taxon>
        <taxon>Thermoprotei</taxon>
        <taxon>Thermoproteales</taxon>
        <taxon>Thermoproteaceae</taxon>
        <taxon>Caldivirga</taxon>
    </lineage>
</organism>
<keyword evidence="3" id="KW-1003">Cell membrane</keyword>
<dbReference type="KEGG" id="cma:Cmaq_1323"/>
<dbReference type="EMBL" id="CP000852">
    <property type="protein sequence ID" value="ABW02149.1"/>
    <property type="molecule type" value="Genomic_DNA"/>
</dbReference>
<feature type="transmembrane region" description="Helical" evidence="7">
    <location>
        <begin position="262"/>
        <end position="284"/>
    </location>
</feature>
<evidence type="ECO:0000256" key="6">
    <source>
        <dbReference type="ARBA" id="ARBA00023136"/>
    </source>
</evidence>
<feature type="transmembrane region" description="Helical" evidence="7">
    <location>
        <begin position="103"/>
        <end position="128"/>
    </location>
</feature>
<feature type="transmembrane region" description="Helical" evidence="7">
    <location>
        <begin position="309"/>
        <end position="334"/>
    </location>
</feature>
<dbReference type="CDD" id="cd06261">
    <property type="entry name" value="TM_PBP2"/>
    <property type="match status" value="1"/>
</dbReference>
<reference evidence="9 10" key="1">
    <citation type="submission" date="2007-10" db="EMBL/GenBank/DDBJ databases">
        <title>Complete sequence of Caldivirga maquilingensis IC-167.</title>
        <authorList>
            <consortium name="US DOE Joint Genome Institute"/>
            <person name="Copeland A."/>
            <person name="Lucas S."/>
            <person name="Lapidus A."/>
            <person name="Barry K."/>
            <person name="Glavina del Rio T."/>
            <person name="Dalin E."/>
            <person name="Tice H."/>
            <person name="Pitluck S."/>
            <person name="Saunders E."/>
            <person name="Brettin T."/>
            <person name="Bruce D."/>
            <person name="Detter J.C."/>
            <person name="Han C."/>
            <person name="Schmutz J."/>
            <person name="Larimer F."/>
            <person name="Land M."/>
            <person name="Hauser L."/>
            <person name="Kyrpides N."/>
            <person name="Ivanova N."/>
            <person name="Biddle J.F."/>
            <person name="Zhang Z."/>
            <person name="Fitz-Gibbon S.T."/>
            <person name="Lowe T.M."/>
            <person name="Saltikov C."/>
            <person name="House C.H."/>
            <person name="Richardson P."/>
        </authorList>
    </citation>
    <scope>NUCLEOTIDE SEQUENCE [LARGE SCALE GENOMIC DNA]</scope>
    <source>
        <strain evidence="10">ATCC 700844 / DSM 13496 / JCM 10307 / IC-167</strain>
    </source>
</reference>
<comment type="subcellular location">
    <subcellularLocation>
        <location evidence="1 7">Cell membrane</location>
        <topology evidence="1 7">Multi-pass membrane protein</topology>
    </subcellularLocation>
</comment>
<feature type="transmembrane region" description="Helical" evidence="7">
    <location>
        <begin position="208"/>
        <end position="227"/>
    </location>
</feature>
<dbReference type="PANTHER" id="PTHR43163:SF6">
    <property type="entry name" value="DIPEPTIDE TRANSPORT SYSTEM PERMEASE PROTEIN DPPB-RELATED"/>
    <property type="match status" value="1"/>
</dbReference>
<dbReference type="AlphaFoldDB" id="A8M8T0"/>
<dbReference type="InterPro" id="IPR000515">
    <property type="entry name" value="MetI-like"/>
</dbReference>
<evidence type="ECO:0000256" key="3">
    <source>
        <dbReference type="ARBA" id="ARBA00022475"/>
    </source>
</evidence>
<keyword evidence="10" id="KW-1185">Reference proteome</keyword>
<evidence type="ECO:0000313" key="9">
    <source>
        <dbReference type="EMBL" id="ABW02149.1"/>
    </source>
</evidence>
<evidence type="ECO:0000313" key="10">
    <source>
        <dbReference type="Proteomes" id="UP000001137"/>
    </source>
</evidence>
<evidence type="ECO:0000256" key="2">
    <source>
        <dbReference type="ARBA" id="ARBA00022448"/>
    </source>
</evidence>
<feature type="domain" description="ABC transmembrane type-1" evidence="8">
    <location>
        <begin position="101"/>
        <end position="331"/>
    </location>
</feature>
<dbReference type="GeneID" id="5710067"/>
<evidence type="ECO:0000256" key="1">
    <source>
        <dbReference type="ARBA" id="ARBA00004651"/>
    </source>
</evidence>
<dbReference type="InterPro" id="IPR045621">
    <property type="entry name" value="BPD_transp_1_N"/>
</dbReference>
<sequence>MSSMPVYITRRIINMIITLLLLIAIVFTLIHVLAPSPYALARIWVGARVTPQALQAVIKTYGLDKPLYIQFINYVADVFTGNFGIDTMFKKPVLEVMATYLPYTLQLVLTGTVIALIIGVFTGAIAGARKDTGTDYAIRIIYLVTWSMPPFLVAILLQLLIAYYLGLLPATGVVNPIYTPPKPITGWPLLDAAIEHDWPYFTSMIRHLILPATSLALVSFGLTTRLMRNTMIDVINKDYIRTAIMKGLPERSVIYKHAMRNALIPIITIAVLAFATSIAGAVVIEDIFQYHGMGWFTTQALFNLDYPTILGFTFIVGISIMVANLVADILYAVIDPRIRLE</sequence>
<dbReference type="Proteomes" id="UP000001137">
    <property type="component" value="Chromosome"/>
</dbReference>
<evidence type="ECO:0000256" key="4">
    <source>
        <dbReference type="ARBA" id="ARBA00022692"/>
    </source>
</evidence>
<proteinExistence type="inferred from homology"/>
<dbReference type="InterPro" id="IPR035906">
    <property type="entry name" value="MetI-like_sf"/>
</dbReference>
<accession>A8M8T0</accession>